<dbReference type="AlphaFoldDB" id="W0A9H7"/>
<dbReference type="STRING" id="1123269.NX02_02890"/>
<organism evidence="2 3">
    <name type="scientific">Sphingomonas sanxanigenens DSM 19645 = NX02</name>
    <dbReference type="NCBI Taxonomy" id="1123269"/>
    <lineage>
        <taxon>Bacteria</taxon>
        <taxon>Pseudomonadati</taxon>
        <taxon>Pseudomonadota</taxon>
        <taxon>Alphaproteobacteria</taxon>
        <taxon>Sphingomonadales</taxon>
        <taxon>Sphingomonadaceae</taxon>
        <taxon>Sphingomonas</taxon>
    </lineage>
</organism>
<protein>
    <recommendedName>
        <fullName evidence="4">DUF2177 domain-containing protein</fullName>
    </recommendedName>
</protein>
<evidence type="ECO:0000256" key="1">
    <source>
        <dbReference type="SAM" id="Phobius"/>
    </source>
</evidence>
<dbReference type="RefSeq" id="WP_025290655.1">
    <property type="nucleotide sequence ID" value="NZ_CP006644.1"/>
</dbReference>
<reference evidence="2 3" key="1">
    <citation type="submission" date="2013-07" db="EMBL/GenBank/DDBJ databases">
        <title>Completed genome of Sphingomonas sanxanigenens NX02.</title>
        <authorList>
            <person name="Ma T."/>
            <person name="Huang H."/>
            <person name="Wu M."/>
            <person name="Li X."/>
            <person name="Li G."/>
        </authorList>
    </citation>
    <scope>NUCLEOTIDE SEQUENCE [LARGE SCALE GENOMIC DNA]</scope>
    <source>
        <strain evidence="2 3">NX02</strain>
    </source>
</reference>
<dbReference type="InterPro" id="IPR018687">
    <property type="entry name" value="DUF2177_membr"/>
</dbReference>
<accession>W0A9H7</accession>
<proteinExistence type="predicted"/>
<feature type="transmembrane region" description="Helical" evidence="1">
    <location>
        <begin position="71"/>
        <end position="90"/>
    </location>
</feature>
<dbReference type="HOGENOM" id="CLU_140354_0_0_5"/>
<dbReference type="KEGG" id="ssan:NX02_02890"/>
<evidence type="ECO:0000313" key="3">
    <source>
        <dbReference type="Proteomes" id="UP000018851"/>
    </source>
</evidence>
<keyword evidence="1" id="KW-0472">Membrane</keyword>
<evidence type="ECO:0008006" key="4">
    <source>
        <dbReference type="Google" id="ProtNLM"/>
    </source>
</evidence>
<keyword evidence="3" id="KW-1185">Reference proteome</keyword>
<name>W0A9H7_9SPHN</name>
<keyword evidence="1" id="KW-1133">Transmembrane helix</keyword>
<feature type="transmembrane region" description="Helical" evidence="1">
    <location>
        <begin position="7"/>
        <end position="24"/>
    </location>
</feature>
<dbReference type="PATRIC" id="fig|1123269.5.peg.558"/>
<dbReference type="eggNOG" id="COG4852">
    <property type="taxonomic scope" value="Bacteria"/>
</dbReference>
<gene>
    <name evidence="2" type="ORF">NX02_02890</name>
</gene>
<dbReference type="EMBL" id="CP006644">
    <property type="protein sequence ID" value="AHE52335.1"/>
    <property type="molecule type" value="Genomic_DNA"/>
</dbReference>
<dbReference type="Proteomes" id="UP000018851">
    <property type="component" value="Chromosome"/>
</dbReference>
<sequence length="141" mass="15214">MRYAIGYLATALVFGLLDFVWLTRVGPGLYRPILGDLLAPQPRAAPAAIFYFLYVLAMMIFAVGPALNGGGWRAALLWGVLLGFFAYATYDLTNHATLRVWSVKITLLDMAWGSFATGLGALGGYWLTVFATGLVTGTRTG</sequence>
<feature type="transmembrane region" description="Helical" evidence="1">
    <location>
        <begin position="110"/>
        <end position="135"/>
    </location>
</feature>
<evidence type="ECO:0000313" key="2">
    <source>
        <dbReference type="EMBL" id="AHE52335.1"/>
    </source>
</evidence>
<feature type="transmembrane region" description="Helical" evidence="1">
    <location>
        <begin position="44"/>
        <end position="64"/>
    </location>
</feature>
<keyword evidence="1" id="KW-0812">Transmembrane</keyword>
<dbReference type="Pfam" id="PF09945">
    <property type="entry name" value="DUF2177"/>
    <property type="match status" value="1"/>
</dbReference>